<keyword evidence="1" id="KW-1133">Transmembrane helix</keyword>
<sequence>MSTDVITIISLISIVIWIAASRELLNPKKEISKRKIITLMYAGCLSTLILTISLFQNMQA</sequence>
<keyword evidence="3" id="KW-1185">Reference proteome</keyword>
<dbReference type="Proteomes" id="UP001199631">
    <property type="component" value="Unassembled WGS sequence"/>
</dbReference>
<name>A0AAW5AYH3_9BACI</name>
<dbReference type="AlphaFoldDB" id="A0AAW5AYH3"/>
<feature type="transmembrane region" description="Helical" evidence="1">
    <location>
        <begin position="37"/>
        <end position="55"/>
    </location>
</feature>
<comment type="caution">
    <text evidence="2">The sequence shown here is derived from an EMBL/GenBank/DDBJ whole genome shotgun (WGS) entry which is preliminary data.</text>
</comment>
<reference evidence="2 3" key="1">
    <citation type="journal article" date="2022" name="Evol. Bioinform. Online">
        <title>Draft Genome Sequence of Oceanobacillus jordanicus Strain GSFE11, a Halotolerant Plant Growth-Promoting Bacterial Endophyte Isolated From the Jordan Valley.</title>
        <authorList>
            <person name="Alhindi T."/>
            <person name="Albdaiwi R."/>
        </authorList>
    </citation>
    <scope>NUCLEOTIDE SEQUENCE [LARGE SCALE GENOMIC DNA]</scope>
    <source>
        <strain evidence="2 3">GSFE11</strain>
    </source>
</reference>
<proteinExistence type="predicted"/>
<evidence type="ECO:0000313" key="3">
    <source>
        <dbReference type="Proteomes" id="UP001199631"/>
    </source>
</evidence>
<gene>
    <name evidence="2" type="ORF">K3T81_00845</name>
</gene>
<dbReference type="EMBL" id="JAIFZM010000001">
    <property type="protein sequence ID" value="MCG3417681.1"/>
    <property type="molecule type" value="Genomic_DNA"/>
</dbReference>
<keyword evidence="1" id="KW-0812">Transmembrane</keyword>
<protein>
    <submittedName>
        <fullName evidence="2">Uncharacterized protein</fullName>
    </submittedName>
</protein>
<evidence type="ECO:0000313" key="2">
    <source>
        <dbReference type="EMBL" id="MCG3417681.1"/>
    </source>
</evidence>
<feature type="transmembrane region" description="Helical" evidence="1">
    <location>
        <begin position="6"/>
        <end position="25"/>
    </location>
</feature>
<dbReference type="RefSeq" id="WP_238017552.1">
    <property type="nucleotide sequence ID" value="NZ_JAIFZM010000001.1"/>
</dbReference>
<organism evidence="2 3">
    <name type="scientific">Oceanobacillus jordanicus</name>
    <dbReference type="NCBI Taxonomy" id="2867266"/>
    <lineage>
        <taxon>Bacteria</taxon>
        <taxon>Bacillati</taxon>
        <taxon>Bacillota</taxon>
        <taxon>Bacilli</taxon>
        <taxon>Bacillales</taxon>
        <taxon>Bacillaceae</taxon>
        <taxon>Oceanobacillus</taxon>
    </lineage>
</organism>
<keyword evidence="1" id="KW-0472">Membrane</keyword>
<accession>A0AAW5AYH3</accession>
<evidence type="ECO:0000256" key="1">
    <source>
        <dbReference type="SAM" id="Phobius"/>
    </source>
</evidence>